<dbReference type="AlphaFoldDB" id="A0A1H2PTX6"/>
<feature type="domain" description="Phasin" evidence="1">
    <location>
        <begin position="7"/>
        <end position="106"/>
    </location>
</feature>
<gene>
    <name evidence="2" type="ORF">SAMN05216551_109103</name>
</gene>
<dbReference type="OrthoDB" id="5298576at2"/>
<keyword evidence="3" id="KW-1185">Reference proteome</keyword>
<protein>
    <submittedName>
        <fullName evidence="2">Phasin family protein</fullName>
    </submittedName>
</protein>
<proteinExistence type="predicted"/>
<dbReference type="NCBIfam" id="TIGR01841">
    <property type="entry name" value="phasin"/>
    <property type="match status" value="1"/>
</dbReference>
<dbReference type="RefSeq" id="WP_091910213.1">
    <property type="nucleotide sequence ID" value="NZ_FNLO01000009.1"/>
</dbReference>
<dbReference type="EMBL" id="FNLO01000009">
    <property type="protein sequence ID" value="SDV49751.1"/>
    <property type="molecule type" value="Genomic_DNA"/>
</dbReference>
<dbReference type="Proteomes" id="UP000243719">
    <property type="component" value="Unassembled WGS sequence"/>
</dbReference>
<evidence type="ECO:0000313" key="2">
    <source>
        <dbReference type="EMBL" id="SDV49751.1"/>
    </source>
</evidence>
<dbReference type="Pfam" id="PF09361">
    <property type="entry name" value="Phasin_2"/>
    <property type="match status" value="1"/>
</dbReference>
<organism evidence="2 3">
    <name type="scientific">Chitinasiproducens palmae</name>
    <dbReference type="NCBI Taxonomy" id="1770053"/>
    <lineage>
        <taxon>Bacteria</taxon>
        <taxon>Pseudomonadati</taxon>
        <taxon>Pseudomonadota</taxon>
        <taxon>Betaproteobacteria</taxon>
        <taxon>Burkholderiales</taxon>
        <taxon>Burkholderiaceae</taxon>
        <taxon>Chitinasiproducens</taxon>
    </lineage>
</organism>
<reference evidence="3" key="1">
    <citation type="submission" date="2016-09" db="EMBL/GenBank/DDBJ databases">
        <authorList>
            <person name="Varghese N."/>
            <person name="Submissions S."/>
        </authorList>
    </citation>
    <scope>NUCLEOTIDE SEQUENCE [LARGE SCALE GENOMIC DNA]</scope>
    <source>
        <strain evidence="3">JS23</strain>
    </source>
</reference>
<sequence length="204" mass="21220">MSVFNPEQLAAAQRAQLDTLFGLTSKAFEGVEKMMELNIEALRASLSDSREAAGKAAGVKDAQELLALQASIVQPLAEKTLNYSRSLYEILSSTNADLARLSEEQVQQYTQRVQAAVENLARNAPAGSETAVAAVKAAVTTANTTYETIQKASKQAIQLAESNFNAASTAATQAAGQAASQAASKTAADVARAQAAAQPSAATK</sequence>
<accession>A0A1H2PTX6</accession>
<name>A0A1H2PTX6_9BURK</name>
<dbReference type="STRING" id="1770053.SAMN05216551_109103"/>
<dbReference type="InterPro" id="IPR010127">
    <property type="entry name" value="Phasin_subfam-1"/>
</dbReference>
<evidence type="ECO:0000313" key="3">
    <source>
        <dbReference type="Proteomes" id="UP000243719"/>
    </source>
</evidence>
<evidence type="ECO:0000259" key="1">
    <source>
        <dbReference type="Pfam" id="PF09361"/>
    </source>
</evidence>
<dbReference type="InterPro" id="IPR018968">
    <property type="entry name" value="Phasin"/>
</dbReference>